<dbReference type="Proteomes" id="UP000243338">
    <property type="component" value="Unassembled WGS sequence"/>
</dbReference>
<accession>A0A1H9YFE3</accession>
<dbReference type="SUPFAM" id="SSF109604">
    <property type="entry name" value="HD-domain/PDEase-like"/>
    <property type="match status" value="1"/>
</dbReference>
<keyword evidence="3" id="KW-1185">Reference proteome</keyword>
<feature type="domain" description="HD" evidence="1">
    <location>
        <begin position="26"/>
        <end position="129"/>
    </location>
</feature>
<dbReference type="STRING" id="1353158.SAMN04488587_0518"/>
<dbReference type="EMBL" id="FOHQ01000001">
    <property type="protein sequence ID" value="SES67711.1"/>
    <property type="molecule type" value="Genomic_DNA"/>
</dbReference>
<evidence type="ECO:0000313" key="3">
    <source>
        <dbReference type="Proteomes" id="UP000243338"/>
    </source>
</evidence>
<protein>
    <recommendedName>
        <fullName evidence="1">HD domain-containing protein</fullName>
    </recommendedName>
</protein>
<dbReference type="PANTHER" id="PTHR33594:SF1">
    <property type="entry name" value="HD_PDEASE DOMAIN-CONTAINING PROTEIN"/>
    <property type="match status" value="1"/>
</dbReference>
<sequence length="215" mass="24087">MCLMDLIDRTREFVAGVLADEPSSHEMSHIERVESTCMNIQAEEGGDLRVIRLAALLHDVGVVREHREGGDHADYSAEIARDFLLSEGMDAPTIDHVVSCIRTHRFSRGYKAESLEGRILQDADRIDALGAIGIFRAVMSMGALRCLKHASGVEKTSSKNAYAEDPLDGFAEYMEMKPFKIMNRLNTAAAREIAEDRLKIMHQYLDALEDETSFR</sequence>
<gene>
    <name evidence="2" type="ORF">SAMN04488587_0518</name>
</gene>
<evidence type="ECO:0000313" key="2">
    <source>
        <dbReference type="EMBL" id="SES67711.1"/>
    </source>
</evidence>
<reference evidence="3" key="1">
    <citation type="submission" date="2016-10" db="EMBL/GenBank/DDBJ databases">
        <authorList>
            <person name="Varghese N."/>
            <person name="Submissions S."/>
        </authorList>
    </citation>
    <scope>NUCLEOTIDE SEQUENCE [LARGE SCALE GENOMIC DNA]</scope>
    <source>
        <strain evidence="3">SLH 33</strain>
    </source>
</reference>
<proteinExistence type="predicted"/>
<dbReference type="NCBIfam" id="TIGR00277">
    <property type="entry name" value="HDIG"/>
    <property type="match status" value="1"/>
</dbReference>
<evidence type="ECO:0000259" key="1">
    <source>
        <dbReference type="PROSITE" id="PS51831"/>
    </source>
</evidence>
<dbReference type="PANTHER" id="PTHR33594">
    <property type="entry name" value="SUPERFAMILY HYDROLASE, PUTATIVE (AFU_ORTHOLOGUE AFUA_1G03035)-RELATED"/>
    <property type="match status" value="1"/>
</dbReference>
<dbReference type="PROSITE" id="PS51831">
    <property type="entry name" value="HD"/>
    <property type="match status" value="1"/>
</dbReference>
<dbReference type="InterPro" id="IPR006674">
    <property type="entry name" value="HD_domain"/>
</dbReference>
<dbReference type="SMART" id="SM00471">
    <property type="entry name" value="HDc"/>
    <property type="match status" value="1"/>
</dbReference>
<dbReference type="Gene3D" id="1.10.3210.50">
    <property type="match status" value="1"/>
</dbReference>
<dbReference type="InterPro" id="IPR006675">
    <property type="entry name" value="HDIG_dom"/>
</dbReference>
<name>A0A1H9YFE3_9EURY</name>
<dbReference type="Pfam" id="PF01966">
    <property type="entry name" value="HD"/>
    <property type="match status" value="1"/>
</dbReference>
<dbReference type="CDD" id="cd00077">
    <property type="entry name" value="HDc"/>
    <property type="match status" value="1"/>
</dbReference>
<dbReference type="AlphaFoldDB" id="A0A1H9YFE3"/>
<organism evidence="2 3">
    <name type="scientific">Methanococcoides vulcani</name>
    <dbReference type="NCBI Taxonomy" id="1353158"/>
    <lineage>
        <taxon>Archaea</taxon>
        <taxon>Methanobacteriati</taxon>
        <taxon>Methanobacteriota</taxon>
        <taxon>Stenosarchaea group</taxon>
        <taxon>Methanomicrobia</taxon>
        <taxon>Methanosarcinales</taxon>
        <taxon>Methanosarcinaceae</taxon>
        <taxon>Methanococcoides</taxon>
    </lineage>
</organism>
<dbReference type="InterPro" id="IPR003607">
    <property type="entry name" value="HD/PDEase_dom"/>
</dbReference>